<organism evidence="5 6">
    <name type="scientific">Scheffersomyces stipitis (strain ATCC 58785 / CBS 6054 / NBRC 10063 / NRRL Y-11545)</name>
    <name type="common">Yeast</name>
    <name type="synonym">Pichia stipitis</name>
    <dbReference type="NCBI Taxonomy" id="322104"/>
    <lineage>
        <taxon>Eukaryota</taxon>
        <taxon>Fungi</taxon>
        <taxon>Dikarya</taxon>
        <taxon>Ascomycota</taxon>
        <taxon>Saccharomycotina</taxon>
        <taxon>Pichiomycetes</taxon>
        <taxon>Debaryomycetaceae</taxon>
        <taxon>Scheffersomyces</taxon>
    </lineage>
</organism>
<dbReference type="OMA" id="CQWELDP"/>
<dbReference type="PROSITE" id="PS50005">
    <property type="entry name" value="TPR"/>
    <property type="match status" value="3"/>
</dbReference>
<dbReference type="Pfam" id="PF13181">
    <property type="entry name" value="TPR_8"/>
    <property type="match status" value="1"/>
</dbReference>
<gene>
    <name evidence="5" type="primary">SKI3</name>
    <name evidence="5" type="ORF">PICST_43936</name>
</gene>
<sequence length="1413" mass="159994">MSSVKKALKLAKSAIDSGDAELAHEHIQDALRTDPESYFAYVFLGKAYQLENDIANANKAFERATQLEPENMLAWRGYLQSVKSESDYALFFKVVTQLIRLQVDQGFSIAETIKDIRNYLAVQKYKKNPVLHEMYLRQLKPGAELAELVGSALGNPVDNLRDLIKLTAKKLEVEVTHKSAKERVKYGRRLTANQQLKMDNFQWAIYKNTDLESLYEMYLNIGTNDDQRRIFEDDLLNFRYQLLKVCPEKKELLHKIQEMVDGMALVRTSSRVCWNLYFEWLDIQNIADLHERNVIYYLNHFPGDGLGIVLYAYALSDISPFNKNVIINSVKSHDSFTSTKEQKTSKRKKRYEAATEVESNTKPGKDRDPYDISQFYLSSEEVISFMLKGYDCSKQSVLAIRIIIEFYIRSRNFPEATKKCKEGIRLLADLQRSFGINLKNSREHILSSLADIYTQQDTPKNFNKALELYNKILDFSPDSVNARVGKGLILIENGKYAESKMLLEGVVQKHQDNVVAQVEYYWCSILLNDHESGRKGLYSALEKINGVDNLSKERRSVIRWRIAQSYYVEDSSNAHNLSNAYSVLIEALKDSRSYAPIYTLLGILFKDYYSDSARAQRCFYKAFELDYGETTAAKYIVEELSSKDEWGLAQTICERIVNSEDAMESISKSAKDNKDRSWPYRVLGYCGLNRQSDYGTVEWLQNALRIDSTDYECWTALGEAYLNCGRLEAAVKVLQFSLSLNEGAWETKYLLGIAHCSIFEFDEGIKHLVEALEYNPGQECILNAIYESYLENTHYLLFNGFSRRAISSNFETIKYLQLSVMQNKDSQSLWKALAECFQFYLTVREKIGSFPIDFMESLFGTVNFDTPTNDVLAKLEDKESSNLSYNVSLFNSGKREEAICNFMIMSSKAAVQFLTNKPNRSVSAAAYYNLGLSYSEAFQLTDIAAYRDNAIIVLKKAIQLEDTNASFWTALGSVYVTSNVRISQHCFIMACEIDGRDVIVWTNLAALYLYVGDYELANECFLRAQAAEPLETNPLLGQALAADAMGDESLAAKIFSHAFSTSRGRSPLALVLYGLSVLQRRIDDIDPTDYAASLEFSLANEALLTYLKYAPDDVFALEAAATIAERCKSYDVAVTVGERLCTILEAKYEETEDEQTLVKYASSKSQLARLYLGMLEYQKALDCAENAIELIGDSTEDAELSKIELSSRIVLGLSWFFNDEFELALKELRSILSDHGNTRSIAILVAQILYAYGSEETKSAALDQLFSYIEENGSSLAVVLTLGAMCVGDNIEEYLLPVKEELVGISLEDVIRDTHRDIPRLISEINKRIDGVSGNNDYLWQRNAVLFPSEYEVWKKLNSTMAVSVAALEKSKVSASQASEAHLLGGSLRELQRSMILAPNSAIASQAFQKMFA</sequence>
<dbReference type="InterPro" id="IPR040962">
    <property type="entry name" value="TPR_22"/>
</dbReference>
<keyword evidence="6" id="KW-1185">Reference proteome</keyword>
<dbReference type="Pfam" id="PF13432">
    <property type="entry name" value="TPR_16"/>
    <property type="match status" value="1"/>
</dbReference>
<evidence type="ECO:0000256" key="3">
    <source>
        <dbReference type="PROSITE-ProRule" id="PRU00339"/>
    </source>
</evidence>
<dbReference type="InterPro" id="IPR019734">
    <property type="entry name" value="TPR_rpt"/>
</dbReference>
<accession>A3LQY0</accession>
<keyword evidence="1" id="KW-0677">Repeat</keyword>
<protein>
    <submittedName>
        <fullName evidence="5">Antiviral protein</fullName>
    </submittedName>
</protein>
<feature type="repeat" description="TPR" evidence="3">
    <location>
        <begin position="998"/>
        <end position="1031"/>
    </location>
</feature>
<dbReference type="EMBL" id="CP000497">
    <property type="protein sequence ID" value="ABN65293.2"/>
    <property type="molecule type" value="Genomic_DNA"/>
</dbReference>
<dbReference type="SUPFAM" id="SSF48452">
    <property type="entry name" value="TPR-like"/>
    <property type="match status" value="4"/>
</dbReference>
<feature type="repeat" description="TPR" evidence="3">
    <location>
        <begin position="38"/>
        <end position="71"/>
    </location>
</feature>
<dbReference type="Proteomes" id="UP000002258">
    <property type="component" value="Chromosome 3"/>
</dbReference>
<dbReference type="GO" id="GO:0070478">
    <property type="term" value="P:nuclear-transcribed mRNA catabolic process, 3'-5' exonucleolytic nonsense-mediated decay"/>
    <property type="evidence" value="ECO:0007669"/>
    <property type="project" value="EnsemblFungi"/>
</dbReference>
<evidence type="ECO:0000313" key="5">
    <source>
        <dbReference type="EMBL" id="ABN65293.2"/>
    </source>
</evidence>
<evidence type="ECO:0000256" key="1">
    <source>
        <dbReference type="ARBA" id="ARBA00022737"/>
    </source>
</evidence>
<evidence type="ECO:0000256" key="4">
    <source>
        <dbReference type="SAM" id="MobiDB-lite"/>
    </source>
</evidence>
<proteinExistence type="predicted"/>
<dbReference type="Gene3D" id="1.25.40.10">
    <property type="entry name" value="Tetratricopeptide repeat domain"/>
    <property type="match status" value="5"/>
</dbReference>
<keyword evidence="2 3" id="KW-0802">TPR repeat</keyword>
<dbReference type="HOGENOM" id="CLU_001688_0_0_1"/>
<dbReference type="KEGG" id="pic:PICST_43936"/>
<dbReference type="STRING" id="322104.A3LQY0"/>
<dbReference type="RefSeq" id="XP_001383322.2">
    <property type="nucleotide sequence ID" value="XM_001383285.1"/>
</dbReference>
<dbReference type="InterPro" id="IPR039226">
    <property type="entry name" value="Ski3/TTC37"/>
</dbReference>
<evidence type="ECO:0000256" key="2">
    <source>
        <dbReference type="ARBA" id="ARBA00022803"/>
    </source>
</evidence>
<dbReference type="PANTHER" id="PTHR15704">
    <property type="entry name" value="SUPERKILLER 3 PROTEIN-RELATED"/>
    <property type="match status" value="1"/>
</dbReference>
<feature type="region of interest" description="Disordered" evidence="4">
    <location>
        <begin position="337"/>
        <end position="366"/>
    </location>
</feature>
<name>A3LQY0_PICST</name>
<dbReference type="OrthoDB" id="421075at2759"/>
<dbReference type="GO" id="GO:0055087">
    <property type="term" value="C:Ski complex"/>
    <property type="evidence" value="ECO:0007669"/>
    <property type="project" value="EnsemblFungi"/>
</dbReference>
<dbReference type="eggNOG" id="KOG1127">
    <property type="taxonomic scope" value="Eukaryota"/>
</dbReference>
<dbReference type="SMART" id="SM00028">
    <property type="entry name" value="TPR"/>
    <property type="match status" value="8"/>
</dbReference>
<dbReference type="GeneID" id="4838318"/>
<dbReference type="PANTHER" id="PTHR15704:SF7">
    <property type="entry name" value="SUPERKILLER COMPLEX PROTEIN 3"/>
    <property type="match status" value="1"/>
</dbReference>
<dbReference type="InterPro" id="IPR011990">
    <property type="entry name" value="TPR-like_helical_dom_sf"/>
</dbReference>
<feature type="repeat" description="TPR" evidence="3">
    <location>
        <begin position="711"/>
        <end position="744"/>
    </location>
</feature>
<evidence type="ECO:0000313" key="6">
    <source>
        <dbReference type="Proteomes" id="UP000002258"/>
    </source>
</evidence>
<reference evidence="5 6" key="1">
    <citation type="journal article" date="2007" name="Nat. Biotechnol.">
        <title>Genome sequence of the lignocellulose-bioconverting and xylose-fermenting yeast Pichia stipitis.</title>
        <authorList>
            <person name="Jeffries T.W."/>
            <person name="Grigoriev I.V."/>
            <person name="Grimwood J."/>
            <person name="Laplaza J.M."/>
            <person name="Aerts A."/>
            <person name="Salamov A."/>
            <person name="Schmutz J."/>
            <person name="Lindquist E."/>
            <person name="Dehal P."/>
            <person name="Shapiro H."/>
            <person name="Jin Y.S."/>
            <person name="Passoth V."/>
            <person name="Richardson P.M."/>
        </authorList>
    </citation>
    <scope>NUCLEOTIDE SEQUENCE [LARGE SCALE GENOMIC DNA]</scope>
    <source>
        <strain evidence="6">ATCC 58785 / CBS 6054 / NBRC 10063 / NRRL Y-11545</strain>
    </source>
</reference>
<dbReference type="Pfam" id="PF18833">
    <property type="entry name" value="TPR_22"/>
    <property type="match status" value="1"/>
</dbReference>
<dbReference type="InParanoid" id="A3LQY0"/>
<dbReference type="FunCoup" id="A3LQY0">
    <property type="interactions" value="537"/>
</dbReference>
<dbReference type="GO" id="GO:0070481">
    <property type="term" value="P:nuclear-transcribed mRNA catabolic process, non-stop decay"/>
    <property type="evidence" value="ECO:0007669"/>
    <property type="project" value="EnsemblFungi"/>
</dbReference>